<dbReference type="GO" id="GO:0004413">
    <property type="term" value="F:homoserine kinase activity"/>
    <property type="evidence" value="ECO:0007669"/>
    <property type="project" value="TreeGrafter"/>
</dbReference>
<dbReference type="InterPro" id="IPR011009">
    <property type="entry name" value="Kinase-like_dom_sf"/>
</dbReference>
<evidence type="ECO:0000313" key="3">
    <source>
        <dbReference type="EMBL" id="RST97573.1"/>
    </source>
</evidence>
<name>A0A429ZVC7_9ENTE</name>
<comment type="similarity">
    <text evidence="1">Belongs to the pseudomonas-type ThrB family.</text>
</comment>
<dbReference type="Gene3D" id="3.90.1200.10">
    <property type="match status" value="1"/>
</dbReference>
<dbReference type="InterPro" id="IPR002575">
    <property type="entry name" value="Aminoglycoside_PTrfase"/>
</dbReference>
<protein>
    <recommendedName>
        <fullName evidence="2">Aminoglycoside phosphotransferase domain-containing protein</fullName>
    </recommendedName>
</protein>
<feature type="domain" description="Aminoglycoside phosphotransferase" evidence="2">
    <location>
        <begin position="4"/>
        <end position="185"/>
    </location>
</feature>
<dbReference type="InterPro" id="IPR050249">
    <property type="entry name" value="Pseudomonas-type_ThrB"/>
</dbReference>
<dbReference type="Proteomes" id="UP000287239">
    <property type="component" value="Unassembled WGS sequence"/>
</dbReference>
<dbReference type="PANTHER" id="PTHR21064">
    <property type="entry name" value="AMINOGLYCOSIDE PHOSPHOTRANSFERASE DOMAIN-CONTAINING PROTEIN-RELATED"/>
    <property type="match status" value="1"/>
</dbReference>
<accession>A0A429ZVC7</accession>
<reference evidence="3 4" key="1">
    <citation type="submission" date="2017-05" db="EMBL/GenBank/DDBJ databases">
        <title>Vagococcus spp. assemblies.</title>
        <authorList>
            <person name="Gulvik C.A."/>
        </authorList>
    </citation>
    <scope>NUCLEOTIDE SEQUENCE [LARGE SCALE GENOMIC DNA]</scope>
    <source>
        <strain evidence="3 4">NCFB 2777</strain>
    </source>
</reference>
<gene>
    <name evidence="3" type="ORF">CBF35_02590</name>
</gene>
<dbReference type="SUPFAM" id="SSF56112">
    <property type="entry name" value="Protein kinase-like (PK-like)"/>
    <property type="match status" value="1"/>
</dbReference>
<comment type="caution">
    <text evidence="3">The sequence shown here is derived from an EMBL/GenBank/DDBJ whole genome shotgun (WGS) entry which is preliminary data.</text>
</comment>
<dbReference type="PANTHER" id="PTHR21064:SF6">
    <property type="entry name" value="AMINOGLYCOSIDE PHOSPHOTRANSFERASE DOMAIN-CONTAINING PROTEIN"/>
    <property type="match status" value="1"/>
</dbReference>
<sequence>MTPESNRSDKELTGELQWLTLLKGHLKVPQAILTKDNQLFAKVMVHGRSYFSSVFERLPGKHIDYPGYIQQQTLFFAIGKELGKLHNRSQDLNVSSLYRRHFFENQYLREFDQYVPTVMNDIRQAKDQLVSGLQEFGKEKSNYGLIHGDVHLNNLLINNNTVCLIDFDECQYSFFIEDIAISLYYSIYQLTNSQACQRKKLADVYLNYFLRGYRQEVSLHNRELAKLEFFLKLREIIAFVGAYKKWDFQDLSQWQHLYLKESYRRISNRESIVILK</sequence>
<evidence type="ECO:0000259" key="2">
    <source>
        <dbReference type="Pfam" id="PF01636"/>
    </source>
</evidence>
<proteinExistence type="inferred from homology"/>
<organism evidence="3 4">
    <name type="scientific">Vagococcus salmoninarum</name>
    <dbReference type="NCBI Taxonomy" id="2739"/>
    <lineage>
        <taxon>Bacteria</taxon>
        <taxon>Bacillati</taxon>
        <taxon>Bacillota</taxon>
        <taxon>Bacilli</taxon>
        <taxon>Lactobacillales</taxon>
        <taxon>Enterococcaceae</taxon>
        <taxon>Vagococcus</taxon>
    </lineage>
</organism>
<evidence type="ECO:0000256" key="1">
    <source>
        <dbReference type="ARBA" id="ARBA00038240"/>
    </source>
</evidence>
<dbReference type="EMBL" id="NGJU01000002">
    <property type="protein sequence ID" value="RST97573.1"/>
    <property type="molecule type" value="Genomic_DNA"/>
</dbReference>
<dbReference type="OrthoDB" id="4030632at2"/>
<evidence type="ECO:0000313" key="4">
    <source>
        <dbReference type="Proteomes" id="UP000287239"/>
    </source>
</evidence>
<dbReference type="AlphaFoldDB" id="A0A429ZVC7"/>
<keyword evidence="4" id="KW-1185">Reference proteome</keyword>
<dbReference type="GO" id="GO:0009088">
    <property type="term" value="P:threonine biosynthetic process"/>
    <property type="evidence" value="ECO:0007669"/>
    <property type="project" value="TreeGrafter"/>
</dbReference>
<dbReference type="Pfam" id="PF01636">
    <property type="entry name" value="APH"/>
    <property type="match status" value="1"/>
</dbReference>